<evidence type="ECO:0000313" key="8">
    <source>
        <dbReference type="Proteomes" id="UP000738402"/>
    </source>
</evidence>
<dbReference type="SMART" id="SM00451">
    <property type="entry name" value="ZnF_U1"/>
    <property type="match status" value="1"/>
</dbReference>
<dbReference type="InterPro" id="IPR022755">
    <property type="entry name" value="Znf_C2H2_jaz"/>
</dbReference>
<dbReference type="GO" id="GO:0005681">
    <property type="term" value="C:spliceosomal complex"/>
    <property type="evidence" value="ECO:0007669"/>
    <property type="project" value="InterPro"/>
</dbReference>
<comment type="subcellular location">
    <subcellularLocation>
        <location evidence="1">Nucleus</location>
    </subcellularLocation>
</comment>
<dbReference type="GO" id="GO:0008270">
    <property type="term" value="F:zinc ion binding"/>
    <property type="evidence" value="ECO:0007669"/>
    <property type="project" value="UniProtKB-KW"/>
</dbReference>
<keyword evidence="4" id="KW-0862">Zinc</keyword>
<dbReference type="PANTHER" id="PTHR12786">
    <property type="entry name" value="SPLICING FACTOR SF3A-RELATED"/>
    <property type="match status" value="1"/>
</dbReference>
<dbReference type="InterPro" id="IPR031774">
    <property type="entry name" value="SF3A3_dom"/>
</dbReference>
<keyword evidence="5" id="KW-0539">Nucleus</keyword>
<dbReference type="SMART" id="SM00355">
    <property type="entry name" value="ZnF_C2H2"/>
    <property type="match status" value="2"/>
</dbReference>
<protein>
    <recommendedName>
        <fullName evidence="6">C2H2-type domain-containing protein</fullName>
    </recommendedName>
</protein>
<feature type="domain" description="C2H2-type" evidence="6">
    <location>
        <begin position="257"/>
        <end position="279"/>
    </location>
</feature>
<dbReference type="InterPro" id="IPR003604">
    <property type="entry name" value="Matrin/U1-like-C_Znf_C2H2"/>
</dbReference>
<evidence type="ECO:0000256" key="2">
    <source>
        <dbReference type="ARBA" id="ARBA00022723"/>
    </source>
</evidence>
<dbReference type="InterPro" id="IPR013087">
    <property type="entry name" value="Znf_C2H2_type"/>
</dbReference>
<dbReference type="InterPro" id="IPR036236">
    <property type="entry name" value="Znf_C2H2_sf"/>
</dbReference>
<organism evidence="7 8">
    <name type="scientific">Ogataea haglerorum</name>
    <dbReference type="NCBI Taxonomy" id="1937702"/>
    <lineage>
        <taxon>Eukaryota</taxon>
        <taxon>Fungi</taxon>
        <taxon>Dikarya</taxon>
        <taxon>Ascomycota</taxon>
        <taxon>Saccharomycotina</taxon>
        <taxon>Pichiomycetes</taxon>
        <taxon>Pichiales</taxon>
        <taxon>Pichiaceae</taxon>
        <taxon>Ogataea</taxon>
    </lineage>
</organism>
<dbReference type="Pfam" id="PF12171">
    <property type="entry name" value="zf-C2H2_jaz"/>
    <property type="match status" value="1"/>
</dbReference>
<dbReference type="Gene3D" id="3.30.160.60">
    <property type="entry name" value="Classic Zinc Finger"/>
    <property type="match status" value="1"/>
</dbReference>
<evidence type="ECO:0000313" key="7">
    <source>
        <dbReference type="EMBL" id="KAG7730195.1"/>
    </source>
</evidence>
<dbReference type="GO" id="GO:0003723">
    <property type="term" value="F:RNA binding"/>
    <property type="evidence" value="ECO:0007669"/>
    <property type="project" value="InterPro"/>
</dbReference>
<dbReference type="AlphaFoldDB" id="A0AAN6D9E5"/>
<dbReference type="Proteomes" id="UP000738402">
    <property type="component" value="Unassembled WGS sequence"/>
</dbReference>
<reference evidence="7" key="1">
    <citation type="journal article" date="2021" name="G3 (Bethesda)">
        <title>Genomic diversity, chromosomal rearrangements, and interspecies hybridization in the ogataea polymorpha species complex.</title>
        <authorList>
            <person name="Hanson S.J."/>
            <person name="Cinneide E.O."/>
            <person name="Salzberg L.I."/>
            <person name="Wolfe K.H."/>
            <person name="McGowan J."/>
            <person name="Fitzpatrick D.A."/>
            <person name="Matlin K."/>
        </authorList>
    </citation>
    <scope>NUCLEOTIDE SEQUENCE</scope>
    <source>
        <strain evidence="7">83-405-1</strain>
    </source>
</reference>
<dbReference type="EMBL" id="JAHLUH010000002">
    <property type="protein sequence ID" value="KAG7730195.1"/>
    <property type="molecule type" value="Genomic_DNA"/>
</dbReference>
<accession>A0AAN6D9E5</accession>
<comment type="caution">
    <text evidence="7">The sequence shown here is derived from an EMBL/GenBank/DDBJ whole genome shotgun (WGS) entry which is preliminary data.</text>
</comment>
<dbReference type="Pfam" id="PF16837">
    <property type="entry name" value="SF3A3"/>
    <property type="match status" value="1"/>
</dbReference>
<keyword evidence="2" id="KW-0479">Metal-binding</keyword>
<proteinExistence type="predicted"/>
<evidence type="ECO:0000256" key="5">
    <source>
        <dbReference type="ARBA" id="ARBA00023242"/>
    </source>
</evidence>
<name>A0AAN6D9E5_9ASCO</name>
<dbReference type="InterPro" id="IPR024598">
    <property type="entry name" value="SF3a60/Prp9_C"/>
</dbReference>
<dbReference type="Pfam" id="PF11931">
    <property type="entry name" value="SF3a60_Prp9_C"/>
    <property type="match status" value="1"/>
</dbReference>
<gene>
    <name evidence="7" type="ORF">KL933_001275</name>
</gene>
<dbReference type="PANTHER" id="PTHR12786:SF2">
    <property type="entry name" value="SPLICING FACTOR 3A SUBUNIT 3"/>
    <property type="match status" value="1"/>
</dbReference>
<dbReference type="PROSITE" id="PS00028">
    <property type="entry name" value="ZINC_FINGER_C2H2_1"/>
    <property type="match status" value="1"/>
</dbReference>
<evidence type="ECO:0000256" key="1">
    <source>
        <dbReference type="ARBA" id="ARBA00004123"/>
    </source>
</evidence>
<evidence type="ECO:0000256" key="4">
    <source>
        <dbReference type="ARBA" id="ARBA00022833"/>
    </source>
</evidence>
<dbReference type="SUPFAM" id="SSF57667">
    <property type="entry name" value="beta-beta-alpha zinc fingers"/>
    <property type="match status" value="1"/>
</dbReference>
<keyword evidence="3" id="KW-0863">Zinc-finger</keyword>
<evidence type="ECO:0000259" key="6">
    <source>
        <dbReference type="PROSITE" id="PS00028"/>
    </source>
</evidence>
<dbReference type="InterPro" id="IPR051421">
    <property type="entry name" value="RNA_Proc_DNA_Dmg_Regulator"/>
</dbReference>
<sequence length="488" mass="57055">MSLEEKRAILEDLDRMEYAIATRICRYPGLYRPSQLVRSDSPSSSGESLAKTTLLRHEIRRFLDRRQFQMRRLDSLLNFQDPLKSMREFDDYYKHLSKKHDQLLHLGLNANDIEKEELNKYALFSGDKGEKHNKRRLLSLYASDLKLSSIFSSKEALGENLDLSENYKEWLNLPRTKLSYERSMPSYADYLSGLTKLDSELYDKDSVQYKTYVKNLAQYLSNFYIKTRPLSKPENDIDQIKQSFSSALIGDGDGIFCLICQKDFAKLSVFNSHLKGKKHQRAALRPETYGVAKNEYLVIEILRCLHKELENTKKEVERYSSLTLREKQLESKDARNLSDYEYETLTDLQNNHDYDDHEDLHHVGNDQTLPIGPDGKPMPLWLWKLKGFDMVFTCEICGNVKFKGKEIFQSHFTEPRHLHGLKMLGIMEEYNAFRDLNKIEDVLELSNFLEKKKRNAAQYKDDGVEVEDEEGNVMSKKVYDQLKKQGLL</sequence>
<evidence type="ECO:0000256" key="3">
    <source>
        <dbReference type="ARBA" id="ARBA00022771"/>
    </source>
</evidence>
<dbReference type="GO" id="GO:0000398">
    <property type="term" value="P:mRNA splicing, via spliceosome"/>
    <property type="evidence" value="ECO:0007669"/>
    <property type="project" value="InterPro"/>
</dbReference>